<protein>
    <submittedName>
        <fullName evidence="1">Uncharacterized protein</fullName>
    </submittedName>
</protein>
<gene>
    <name evidence="1" type="ORF">S06H3_67076</name>
</gene>
<accession>X1Q5W4</accession>
<sequence length="30" mass="3551">DDSCRDHRKYIGNKIKGFVKGFKLNFPTEH</sequence>
<proteinExistence type="predicted"/>
<dbReference type="AlphaFoldDB" id="X1Q5W4"/>
<feature type="non-terminal residue" evidence="1">
    <location>
        <position position="1"/>
    </location>
</feature>
<comment type="caution">
    <text evidence="1">The sequence shown here is derived from an EMBL/GenBank/DDBJ whole genome shotgun (WGS) entry which is preliminary data.</text>
</comment>
<evidence type="ECO:0000313" key="1">
    <source>
        <dbReference type="EMBL" id="GAI63618.1"/>
    </source>
</evidence>
<dbReference type="EMBL" id="BARV01046168">
    <property type="protein sequence ID" value="GAI63618.1"/>
    <property type="molecule type" value="Genomic_DNA"/>
</dbReference>
<reference evidence="1" key="1">
    <citation type="journal article" date="2014" name="Front. Microbiol.">
        <title>High frequency of phylogenetically diverse reductive dehalogenase-homologous genes in deep subseafloor sedimentary metagenomes.</title>
        <authorList>
            <person name="Kawai M."/>
            <person name="Futagami T."/>
            <person name="Toyoda A."/>
            <person name="Takaki Y."/>
            <person name="Nishi S."/>
            <person name="Hori S."/>
            <person name="Arai W."/>
            <person name="Tsubouchi T."/>
            <person name="Morono Y."/>
            <person name="Uchiyama I."/>
            <person name="Ito T."/>
            <person name="Fujiyama A."/>
            <person name="Inagaki F."/>
            <person name="Takami H."/>
        </authorList>
    </citation>
    <scope>NUCLEOTIDE SEQUENCE</scope>
    <source>
        <strain evidence="1">Expedition CK06-06</strain>
    </source>
</reference>
<organism evidence="1">
    <name type="scientific">marine sediment metagenome</name>
    <dbReference type="NCBI Taxonomy" id="412755"/>
    <lineage>
        <taxon>unclassified sequences</taxon>
        <taxon>metagenomes</taxon>
        <taxon>ecological metagenomes</taxon>
    </lineage>
</organism>
<name>X1Q5W4_9ZZZZ</name>